<dbReference type="Proteomes" id="UP000794436">
    <property type="component" value="Unassembled WGS sequence"/>
</dbReference>
<reference evidence="2" key="1">
    <citation type="submission" date="2019-03" db="EMBL/GenBank/DDBJ databases">
        <title>Long read genome sequence of the mycoparasitic Pythium oligandrum ATCC 38472 isolated from sugarbeet rhizosphere.</title>
        <authorList>
            <person name="Gaulin E."/>
        </authorList>
    </citation>
    <scope>NUCLEOTIDE SEQUENCE</scope>
    <source>
        <strain evidence="2">ATCC 38472_TT</strain>
    </source>
</reference>
<dbReference type="OrthoDB" id="78188at2759"/>
<sequence length="351" mass="38439">MFAFAEVAGGWEPCQLDSKALLPTEELTVVVGQCLNKPRQFTCVGGYVKPSSHRSLLVLPVPVEGGSTSTTLTPAIQIVEVGESAVHFLNDVRACFPSLVRKNPMAYTEDSDDSDNDSDDDDAAHSNKRAKKSREDKTKAESSSSPALSAESIAYLGMTRVKVLNSIAELQEAFAIQPADATKVGGGFSSCQILCIDLPAFTPSPSPGSLKELNFGVAFIHDRTNETSSKYLQVPLLRMLPESTKAHALEDDGNLENQIFQDASVYSFNTKREATEHGGGKTSEETVKNIRLRHASGTFCTLVYPTLTWEQVVDKHKTLLAPIQDLNGEIRYRRFMGMMPNQPVEILLERK</sequence>
<name>A0A8K1FD72_PYTOL</name>
<gene>
    <name evidence="2" type="ORF">Poli38472_006589</name>
</gene>
<keyword evidence="3" id="KW-1185">Reference proteome</keyword>
<evidence type="ECO:0000313" key="3">
    <source>
        <dbReference type="Proteomes" id="UP000794436"/>
    </source>
</evidence>
<proteinExistence type="predicted"/>
<comment type="caution">
    <text evidence="2">The sequence shown here is derived from an EMBL/GenBank/DDBJ whole genome shotgun (WGS) entry which is preliminary data.</text>
</comment>
<feature type="region of interest" description="Disordered" evidence="1">
    <location>
        <begin position="107"/>
        <end position="145"/>
    </location>
</feature>
<evidence type="ECO:0000256" key="1">
    <source>
        <dbReference type="SAM" id="MobiDB-lite"/>
    </source>
</evidence>
<feature type="compositionally biased region" description="Acidic residues" evidence="1">
    <location>
        <begin position="109"/>
        <end position="122"/>
    </location>
</feature>
<protein>
    <submittedName>
        <fullName evidence="2">Uncharacterized protein</fullName>
    </submittedName>
</protein>
<dbReference type="AlphaFoldDB" id="A0A8K1FD72"/>
<organism evidence="2 3">
    <name type="scientific">Pythium oligandrum</name>
    <name type="common">Mycoparasitic fungus</name>
    <dbReference type="NCBI Taxonomy" id="41045"/>
    <lineage>
        <taxon>Eukaryota</taxon>
        <taxon>Sar</taxon>
        <taxon>Stramenopiles</taxon>
        <taxon>Oomycota</taxon>
        <taxon>Peronosporomycetes</taxon>
        <taxon>Pythiales</taxon>
        <taxon>Pythiaceae</taxon>
        <taxon>Pythium</taxon>
    </lineage>
</organism>
<evidence type="ECO:0000313" key="2">
    <source>
        <dbReference type="EMBL" id="TMW56579.1"/>
    </source>
</evidence>
<dbReference type="EMBL" id="SPLM01000145">
    <property type="protein sequence ID" value="TMW56579.1"/>
    <property type="molecule type" value="Genomic_DNA"/>
</dbReference>
<accession>A0A8K1FD72</accession>